<dbReference type="Proteomes" id="UP000298663">
    <property type="component" value="Unassembled WGS sequence"/>
</dbReference>
<dbReference type="AlphaFoldDB" id="A0A4U5M2U8"/>
<name>A0A4U5M2U8_STECR</name>
<sequence length="281" mass="31573">MEQTPFWVCYMQFNTTVNQRFVVTFLNAKASVIFQNNMKNFKNIDTNYIIAAQSYTTPTSTLILEVFDNSDLDYFTQRSWSGFEAIVTAYNTELNQCPCETKNGPVEIDEASPVYVSSHYDLSSIDAFRLPPLNCSWKFTPKAGQILKLALNVFTLQDSKEKVSINIDGADTWIDFYGLAYPGGANKNLIEVTMDIFVEEMGPTGTLEVYEEGYIVKNHTKANSDTETYKTEAVGDVTLKYAGSLADKGFFVRYHLDPVNGATVLGLSLIALLMALFQFWV</sequence>
<organism evidence="2 3">
    <name type="scientific">Steinernema carpocapsae</name>
    <name type="common">Entomopathogenic nematode</name>
    <dbReference type="NCBI Taxonomy" id="34508"/>
    <lineage>
        <taxon>Eukaryota</taxon>
        <taxon>Metazoa</taxon>
        <taxon>Ecdysozoa</taxon>
        <taxon>Nematoda</taxon>
        <taxon>Chromadorea</taxon>
        <taxon>Rhabditida</taxon>
        <taxon>Tylenchina</taxon>
        <taxon>Panagrolaimomorpha</taxon>
        <taxon>Strongyloidoidea</taxon>
        <taxon>Steinernematidae</taxon>
        <taxon>Steinernema</taxon>
    </lineage>
</organism>
<dbReference type="EMBL" id="AZBU02000010">
    <property type="protein sequence ID" value="TKR63002.1"/>
    <property type="molecule type" value="Genomic_DNA"/>
</dbReference>
<keyword evidence="3" id="KW-1185">Reference proteome</keyword>
<gene>
    <name evidence="2" type="ORF">L596_026891</name>
</gene>
<accession>A0A4U5M2U8</accession>
<keyword evidence="1" id="KW-0812">Transmembrane</keyword>
<keyword evidence="1" id="KW-1133">Transmembrane helix</keyword>
<protein>
    <recommendedName>
        <fullName evidence="4">CUB domain-containing protein</fullName>
    </recommendedName>
</protein>
<keyword evidence="1" id="KW-0472">Membrane</keyword>
<comment type="caution">
    <text evidence="2">The sequence shown here is derived from an EMBL/GenBank/DDBJ whole genome shotgun (WGS) entry which is preliminary data.</text>
</comment>
<evidence type="ECO:0000313" key="2">
    <source>
        <dbReference type="EMBL" id="TKR63002.1"/>
    </source>
</evidence>
<feature type="transmembrane region" description="Helical" evidence="1">
    <location>
        <begin position="259"/>
        <end position="280"/>
    </location>
</feature>
<reference evidence="2 3" key="1">
    <citation type="journal article" date="2015" name="Genome Biol.">
        <title>Comparative genomics of Steinernema reveals deeply conserved gene regulatory networks.</title>
        <authorList>
            <person name="Dillman A.R."/>
            <person name="Macchietto M."/>
            <person name="Porter C.F."/>
            <person name="Rogers A."/>
            <person name="Williams B."/>
            <person name="Antoshechkin I."/>
            <person name="Lee M.M."/>
            <person name="Goodwin Z."/>
            <person name="Lu X."/>
            <person name="Lewis E.E."/>
            <person name="Goodrich-Blair H."/>
            <person name="Stock S.P."/>
            <person name="Adams B.J."/>
            <person name="Sternberg P.W."/>
            <person name="Mortazavi A."/>
        </authorList>
    </citation>
    <scope>NUCLEOTIDE SEQUENCE [LARGE SCALE GENOMIC DNA]</scope>
    <source>
        <strain evidence="2 3">ALL</strain>
    </source>
</reference>
<evidence type="ECO:0000256" key="1">
    <source>
        <dbReference type="SAM" id="Phobius"/>
    </source>
</evidence>
<proteinExistence type="predicted"/>
<evidence type="ECO:0008006" key="4">
    <source>
        <dbReference type="Google" id="ProtNLM"/>
    </source>
</evidence>
<reference evidence="2 3" key="2">
    <citation type="journal article" date="2019" name="G3 (Bethesda)">
        <title>Hybrid Assembly of the Genome of the Entomopathogenic Nematode Steinernema carpocapsae Identifies the X-Chromosome.</title>
        <authorList>
            <person name="Serra L."/>
            <person name="Macchietto M."/>
            <person name="Macias-Munoz A."/>
            <person name="McGill C.J."/>
            <person name="Rodriguez I.M."/>
            <person name="Rodriguez B."/>
            <person name="Murad R."/>
            <person name="Mortazavi A."/>
        </authorList>
    </citation>
    <scope>NUCLEOTIDE SEQUENCE [LARGE SCALE GENOMIC DNA]</scope>
    <source>
        <strain evidence="2 3">ALL</strain>
    </source>
</reference>
<evidence type="ECO:0000313" key="3">
    <source>
        <dbReference type="Proteomes" id="UP000298663"/>
    </source>
</evidence>